<dbReference type="PANTHER" id="PTHR10434:SF11">
    <property type="entry name" value="1-ACYL-SN-GLYCEROL-3-PHOSPHATE ACYLTRANSFERASE"/>
    <property type="match status" value="1"/>
</dbReference>
<dbReference type="PANTHER" id="PTHR10434">
    <property type="entry name" value="1-ACYL-SN-GLYCEROL-3-PHOSPHATE ACYLTRANSFERASE"/>
    <property type="match status" value="1"/>
</dbReference>
<keyword evidence="4" id="KW-0472">Membrane</keyword>
<feature type="domain" description="Phospholipid/glycerol acyltransferase" evidence="5">
    <location>
        <begin position="73"/>
        <end position="188"/>
    </location>
</feature>
<keyword evidence="4" id="KW-0812">Transmembrane</keyword>
<keyword evidence="2" id="KW-0808">Transferase</keyword>
<dbReference type="SMART" id="SM00563">
    <property type="entry name" value="PlsC"/>
    <property type="match status" value="1"/>
</dbReference>
<dbReference type="CDD" id="cd07989">
    <property type="entry name" value="LPLAT_AGPAT-like"/>
    <property type="match status" value="1"/>
</dbReference>
<name>A0AAE9ZG20_9PROT</name>
<evidence type="ECO:0000256" key="3">
    <source>
        <dbReference type="ARBA" id="ARBA00023315"/>
    </source>
</evidence>
<dbReference type="SUPFAM" id="SSF69593">
    <property type="entry name" value="Glycerol-3-phosphate (1)-acyltransferase"/>
    <property type="match status" value="1"/>
</dbReference>
<keyword evidence="4" id="KW-1133">Transmembrane helix</keyword>
<dbReference type="InterPro" id="IPR002123">
    <property type="entry name" value="Plipid/glycerol_acylTrfase"/>
</dbReference>
<dbReference type="Pfam" id="PF01553">
    <property type="entry name" value="Acyltransferase"/>
    <property type="match status" value="1"/>
</dbReference>
<dbReference type="AlphaFoldDB" id="A0AAE9ZG20"/>
<evidence type="ECO:0000256" key="1">
    <source>
        <dbReference type="ARBA" id="ARBA00005189"/>
    </source>
</evidence>
<accession>A0AAE9ZG20</accession>
<comment type="pathway">
    <text evidence="1">Lipid metabolism.</text>
</comment>
<dbReference type="Proteomes" id="UP001214043">
    <property type="component" value="Chromosome"/>
</dbReference>
<evidence type="ECO:0000313" key="6">
    <source>
        <dbReference type="EMBL" id="WDI32087.1"/>
    </source>
</evidence>
<proteinExistence type="predicted"/>
<reference evidence="6" key="1">
    <citation type="submission" date="2023-02" db="EMBL/GenBank/DDBJ databases">
        <title>Genome sequence of Hyphococcus flavus.</title>
        <authorList>
            <person name="Rong J.-C."/>
            <person name="Zhao Q."/>
            <person name="Yi M."/>
            <person name="Wu J.-Y."/>
        </authorList>
    </citation>
    <scope>NUCLEOTIDE SEQUENCE</scope>
    <source>
        <strain evidence="6">MCCC 1K03223</strain>
    </source>
</reference>
<dbReference type="EMBL" id="CP118166">
    <property type="protein sequence ID" value="WDI32087.1"/>
    <property type="molecule type" value="Genomic_DNA"/>
</dbReference>
<dbReference type="KEGG" id="hfl:PUV54_02640"/>
<evidence type="ECO:0000256" key="4">
    <source>
        <dbReference type="SAM" id="Phobius"/>
    </source>
</evidence>
<organism evidence="6 7">
    <name type="scientific">Hyphococcus flavus</name>
    <dbReference type="NCBI Taxonomy" id="1866326"/>
    <lineage>
        <taxon>Bacteria</taxon>
        <taxon>Pseudomonadati</taxon>
        <taxon>Pseudomonadota</taxon>
        <taxon>Alphaproteobacteria</taxon>
        <taxon>Parvularculales</taxon>
        <taxon>Parvularculaceae</taxon>
        <taxon>Hyphococcus</taxon>
    </lineage>
</organism>
<keyword evidence="7" id="KW-1185">Reference proteome</keyword>
<evidence type="ECO:0000259" key="5">
    <source>
        <dbReference type="SMART" id="SM00563"/>
    </source>
</evidence>
<gene>
    <name evidence="6" type="ORF">PUV54_02640</name>
</gene>
<dbReference type="RefSeq" id="WP_274493975.1">
    <property type="nucleotide sequence ID" value="NZ_CP118166.1"/>
</dbReference>
<evidence type="ECO:0000256" key="2">
    <source>
        <dbReference type="ARBA" id="ARBA00022679"/>
    </source>
</evidence>
<protein>
    <submittedName>
        <fullName evidence="6">1-acyl-sn-glycerol-3-phosphate acyltransferase</fullName>
    </submittedName>
</protein>
<feature type="transmembrane region" description="Helical" evidence="4">
    <location>
        <begin position="12"/>
        <end position="31"/>
    </location>
</feature>
<evidence type="ECO:0000313" key="7">
    <source>
        <dbReference type="Proteomes" id="UP001214043"/>
    </source>
</evidence>
<dbReference type="GO" id="GO:0006654">
    <property type="term" value="P:phosphatidic acid biosynthetic process"/>
    <property type="evidence" value="ECO:0007669"/>
    <property type="project" value="TreeGrafter"/>
</dbReference>
<keyword evidence="3 6" id="KW-0012">Acyltransferase</keyword>
<dbReference type="GO" id="GO:0003841">
    <property type="term" value="F:1-acylglycerol-3-phosphate O-acyltransferase activity"/>
    <property type="evidence" value="ECO:0007669"/>
    <property type="project" value="TreeGrafter"/>
</dbReference>
<sequence>MLITIRSLVFQAAYWLTSIFYVIGAIPLVIIPSRKPLMYWILGYTRTMMFWMRAIAGIKIRIKGRDNIPDGPCIIAAKHQSWGDGFVMFSQFRDLAFVTGDHLEKFPLVGGLLRKMGAIVVDNCGGAYARARLVDAELKKAQGQNRRILIYPEGHLAPVGQHYRYKKGVYHMYHVYGCAAVPVATNLGLRWPQQSWRLTPGEAVVEFLPPIAPGLDKETFMARLERDIEARSIELLGEERPQGVEIGALLPDPGKQTS</sequence>